<keyword evidence="2" id="KW-1185">Reference proteome</keyword>
<dbReference type="Proteomes" id="UP001273166">
    <property type="component" value="Unassembled WGS sequence"/>
</dbReference>
<reference evidence="1" key="2">
    <citation type="submission" date="2023-06" db="EMBL/GenBank/DDBJ databases">
        <authorList>
            <consortium name="Lawrence Berkeley National Laboratory"/>
            <person name="Mondo S.J."/>
            <person name="Hensen N."/>
            <person name="Bonometti L."/>
            <person name="Westerberg I."/>
            <person name="Brannstrom I.O."/>
            <person name="Guillou S."/>
            <person name="Cros-Aarteil S."/>
            <person name="Calhoun S."/>
            <person name="Haridas S."/>
            <person name="Kuo A."/>
            <person name="Pangilinan J."/>
            <person name="Riley R."/>
            <person name="Labutti K."/>
            <person name="Andreopoulos B."/>
            <person name="Lipzen A."/>
            <person name="Chen C."/>
            <person name="Yanf M."/>
            <person name="Daum C."/>
            <person name="Ng V."/>
            <person name="Clum A."/>
            <person name="Steindorff A."/>
            <person name="Ohm R."/>
            <person name="Martin F."/>
            <person name="Silar P."/>
            <person name="Natvig D."/>
            <person name="Lalanne C."/>
            <person name="Gautier V."/>
            <person name="Ament-Velasquez S.L."/>
            <person name="Kruys A."/>
            <person name="Hutchinson M.I."/>
            <person name="Powell A.J."/>
            <person name="Barry K."/>
            <person name="Miller A.N."/>
            <person name="Grigoriev I.V."/>
            <person name="Debuchy R."/>
            <person name="Gladieux P."/>
            <person name="Thoren M.H."/>
            <person name="Johannesson H."/>
        </authorList>
    </citation>
    <scope>NUCLEOTIDE SEQUENCE</scope>
    <source>
        <strain evidence="1">CBS 333.67</strain>
    </source>
</reference>
<dbReference type="AlphaFoldDB" id="A0AAJ0M6F9"/>
<name>A0AAJ0M6F9_9PEZI</name>
<organism evidence="1 2">
    <name type="scientific">Chaetomium strumarium</name>
    <dbReference type="NCBI Taxonomy" id="1170767"/>
    <lineage>
        <taxon>Eukaryota</taxon>
        <taxon>Fungi</taxon>
        <taxon>Dikarya</taxon>
        <taxon>Ascomycota</taxon>
        <taxon>Pezizomycotina</taxon>
        <taxon>Sordariomycetes</taxon>
        <taxon>Sordariomycetidae</taxon>
        <taxon>Sordariales</taxon>
        <taxon>Chaetomiaceae</taxon>
        <taxon>Chaetomium</taxon>
    </lineage>
</organism>
<sequence>MVHRPVRRYMRMSAWGGWTEAQIRSPRPSERWRLFCFDRRGDGKNWQWPLFGWKALGSWVCVYIYNASCGALDSPWLLHCGHGGTAPGLECKRLPHQIPDCRDSCAPFFAGGLGFPPSSRELARSGAGLNGSKGMSNLPAAARGSLPRWLAMRRPSIIRRPLGACF</sequence>
<dbReference type="GeneID" id="87886923"/>
<evidence type="ECO:0000313" key="2">
    <source>
        <dbReference type="Proteomes" id="UP001273166"/>
    </source>
</evidence>
<comment type="caution">
    <text evidence="1">The sequence shown here is derived from an EMBL/GenBank/DDBJ whole genome shotgun (WGS) entry which is preliminary data.</text>
</comment>
<proteinExistence type="predicted"/>
<reference evidence="1" key="1">
    <citation type="journal article" date="2023" name="Mol. Phylogenet. Evol.">
        <title>Genome-scale phylogeny and comparative genomics of the fungal order Sordariales.</title>
        <authorList>
            <person name="Hensen N."/>
            <person name="Bonometti L."/>
            <person name="Westerberg I."/>
            <person name="Brannstrom I.O."/>
            <person name="Guillou S."/>
            <person name="Cros-Aarteil S."/>
            <person name="Calhoun S."/>
            <person name="Haridas S."/>
            <person name="Kuo A."/>
            <person name="Mondo S."/>
            <person name="Pangilinan J."/>
            <person name="Riley R."/>
            <person name="LaButti K."/>
            <person name="Andreopoulos B."/>
            <person name="Lipzen A."/>
            <person name="Chen C."/>
            <person name="Yan M."/>
            <person name="Daum C."/>
            <person name="Ng V."/>
            <person name="Clum A."/>
            <person name="Steindorff A."/>
            <person name="Ohm R.A."/>
            <person name="Martin F."/>
            <person name="Silar P."/>
            <person name="Natvig D.O."/>
            <person name="Lalanne C."/>
            <person name="Gautier V."/>
            <person name="Ament-Velasquez S.L."/>
            <person name="Kruys A."/>
            <person name="Hutchinson M.I."/>
            <person name="Powell A.J."/>
            <person name="Barry K."/>
            <person name="Miller A.N."/>
            <person name="Grigoriev I.V."/>
            <person name="Debuchy R."/>
            <person name="Gladieux P."/>
            <person name="Hiltunen Thoren M."/>
            <person name="Johannesson H."/>
        </authorList>
    </citation>
    <scope>NUCLEOTIDE SEQUENCE</scope>
    <source>
        <strain evidence="1">CBS 333.67</strain>
    </source>
</reference>
<accession>A0AAJ0M6F9</accession>
<gene>
    <name evidence="1" type="ORF">B0T15DRAFT_51408</name>
</gene>
<evidence type="ECO:0000313" key="1">
    <source>
        <dbReference type="EMBL" id="KAK3310833.1"/>
    </source>
</evidence>
<protein>
    <submittedName>
        <fullName evidence="1">Uncharacterized protein</fullName>
    </submittedName>
</protein>
<dbReference type="EMBL" id="JAUDZG010000001">
    <property type="protein sequence ID" value="KAK3310833.1"/>
    <property type="molecule type" value="Genomic_DNA"/>
</dbReference>
<dbReference type="RefSeq" id="XP_062726613.1">
    <property type="nucleotide sequence ID" value="XM_062868094.1"/>
</dbReference>